<dbReference type="EMBL" id="BMTL01000008">
    <property type="protein sequence ID" value="GGR83532.1"/>
    <property type="molecule type" value="Genomic_DNA"/>
</dbReference>
<evidence type="ECO:0000313" key="2">
    <source>
        <dbReference type="Proteomes" id="UP000606194"/>
    </source>
</evidence>
<comment type="caution">
    <text evidence="1">The sequence shown here is derived from an EMBL/GenBank/DDBJ whole genome shotgun (WGS) entry which is preliminary data.</text>
</comment>
<dbReference type="RefSeq" id="WP_190149137.1">
    <property type="nucleotide sequence ID" value="NZ_BMTL01000008.1"/>
</dbReference>
<protein>
    <submittedName>
        <fullName evidence="1">Uncharacterized protein</fullName>
    </submittedName>
</protein>
<accession>A0A918FUD7</accession>
<dbReference type="Proteomes" id="UP000606194">
    <property type="component" value="Unassembled WGS sequence"/>
</dbReference>
<organism evidence="1 2">
    <name type="scientific">Streptomyces humidus</name>
    <dbReference type="NCBI Taxonomy" id="52259"/>
    <lineage>
        <taxon>Bacteria</taxon>
        <taxon>Bacillati</taxon>
        <taxon>Actinomycetota</taxon>
        <taxon>Actinomycetes</taxon>
        <taxon>Kitasatosporales</taxon>
        <taxon>Streptomycetaceae</taxon>
        <taxon>Streptomyces</taxon>
    </lineage>
</organism>
<reference evidence="1" key="2">
    <citation type="submission" date="2020-09" db="EMBL/GenBank/DDBJ databases">
        <authorList>
            <person name="Sun Q."/>
            <person name="Ohkuma M."/>
        </authorList>
    </citation>
    <scope>NUCLEOTIDE SEQUENCE</scope>
    <source>
        <strain evidence="1">JCM 4386</strain>
    </source>
</reference>
<gene>
    <name evidence="1" type="ORF">GCM10010269_23320</name>
</gene>
<sequence>MASSFEANPYLTRRGAQILADIAEHANALVNDLAHYKPMLTGWAGEDDDYAKQVGPNIRKSYRQTLSSGQQVTQAIVSVVDNTAGSGRHVERAQDEAFEGIAAEQAGYGRH</sequence>
<proteinExistence type="predicted"/>
<evidence type="ECO:0000313" key="1">
    <source>
        <dbReference type="EMBL" id="GGR83532.1"/>
    </source>
</evidence>
<dbReference type="AlphaFoldDB" id="A0A918FUD7"/>
<keyword evidence="2" id="KW-1185">Reference proteome</keyword>
<name>A0A918FUD7_9ACTN</name>
<reference evidence="1" key="1">
    <citation type="journal article" date="2014" name="Int. J. Syst. Evol. Microbiol.">
        <title>Complete genome sequence of Corynebacterium casei LMG S-19264T (=DSM 44701T), isolated from a smear-ripened cheese.</title>
        <authorList>
            <consortium name="US DOE Joint Genome Institute (JGI-PGF)"/>
            <person name="Walter F."/>
            <person name="Albersmeier A."/>
            <person name="Kalinowski J."/>
            <person name="Ruckert C."/>
        </authorList>
    </citation>
    <scope>NUCLEOTIDE SEQUENCE</scope>
    <source>
        <strain evidence="1">JCM 4386</strain>
    </source>
</reference>